<feature type="domain" description="HTH araC/xylS-type" evidence="4">
    <location>
        <begin position="199"/>
        <end position="297"/>
    </location>
</feature>
<keyword evidence="1" id="KW-0805">Transcription regulation</keyword>
<accession>N2A6D6</accession>
<dbReference type="GO" id="GO:0043565">
    <property type="term" value="F:sequence-specific DNA binding"/>
    <property type="evidence" value="ECO:0007669"/>
    <property type="project" value="InterPro"/>
</dbReference>
<dbReference type="PANTHER" id="PTHR43280:SF28">
    <property type="entry name" value="HTH-TYPE TRANSCRIPTIONAL ACTIVATOR RHAS"/>
    <property type="match status" value="1"/>
</dbReference>
<dbReference type="AlphaFoldDB" id="N2A6D6"/>
<dbReference type="SUPFAM" id="SSF51215">
    <property type="entry name" value="Regulatory protein AraC"/>
    <property type="match status" value="1"/>
</dbReference>
<dbReference type="CDD" id="cd02208">
    <property type="entry name" value="cupin_RmlC-like"/>
    <property type="match status" value="1"/>
</dbReference>
<dbReference type="PATRIC" id="fig|1235802.3.peg.4295"/>
<keyword evidence="2" id="KW-0238">DNA-binding</keyword>
<dbReference type="InterPro" id="IPR037923">
    <property type="entry name" value="HTH-like"/>
</dbReference>
<dbReference type="Proteomes" id="UP000012589">
    <property type="component" value="Unassembled WGS sequence"/>
</dbReference>
<proteinExistence type="predicted"/>
<evidence type="ECO:0000256" key="1">
    <source>
        <dbReference type="ARBA" id="ARBA00023015"/>
    </source>
</evidence>
<evidence type="ECO:0000313" key="6">
    <source>
        <dbReference type="Proteomes" id="UP000012589"/>
    </source>
</evidence>
<dbReference type="InterPro" id="IPR003313">
    <property type="entry name" value="AraC-bd"/>
</dbReference>
<dbReference type="EMBL" id="AQFT01000124">
    <property type="protein sequence ID" value="EMZ21968.1"/>
    <property type="molecule type" value="Genomic_DNA"/>
</dbReference>
<dbReference type="InterPro" id="IPR009057">
    <property type="entry name" value="Homeodomain-like_sf"/>
</dbReference>
<dbReference type="InterPro" id="IPR018062">
    <property type="entry name" value="HTH_AraC-typ_CS"/>
</dbReference>
<dbReference type="InterPro" id="IPR014710">
    <property type="entry name" value="RmlC-like_jellyroll"/>
</dbReference>
<dbReference type="GO" id="GO:0003700">
    <property type="term" value="F:DNA-binding transcription factor activity"/>
    <property type="evidence" value="ECO:0007669"/>
    <property type="project" value="InterPro"/>
</dbReference>
<dbReference type="InterPro" id="IPR018060">
    <property type="entry name" value="HTH_AraC"/>
</dbReference>
<dbReference type="PANTHER" id="PTHR43280">
    <property type="entry name" value="ARAC-FAMILY TRANSCRIPTIONAL REGULATOR"/>
    <property type="match status" value="1"/>
</dbReference>
<dbReference type="Gene3D" id="2.60.120.10">
    <property type="entry name" value="Jelly Rolls"/>
    <property type="match status" value="1"/>
</dbReference>
<protein>
    <recommendedName>
        <fullName evidence="4">HTH araC/xylS-type domain-containing protein</fullName>
    </recommendedName>
</protein>
<evidence type="ECO:0000313" key="5">
    <source>
        <dbReference type="EMBL" id="EMZ21968.1"/>
    </source>
</evidence>
<dbReference type="Gene3D" id="1.10.10.60">
    <property type="entry name" value="Homeodomain-like"/>
    <property type="match status" value="2"/>
</dbReference>
<evidence type="ECO:0000256" key="3">
    <source>
        <dbReference type="ARBA" id="ARBA00023163"/>
    </source>
</evidence>
<keyword evidence="3" id="KW-0804">Transcription</keyword>
<keyword evidence="6" id="KW-1185">Reference proteome</keyword>
<sequence>MNGVSTYCSTFNSDSSETVAYNNPLFPAYAVYGLLSSYPNYSSISHWHKDLEFILIKKGAMTYNVNGRLIELEEDSGIIVNSRQLHYGFSMEHNECEFICILLSPELLHINDWFYQNCIEPITENASCPYLYLRRNGWMASIMEKLDKIYDSFGKIPAKSLSYFDLIDNYFGIMKILYENLDFENRPRKPETSDLSSLKNMITYIEEHYMERITLADIALSGTCCKSKCSLLFKKYLRDTPINYITKLRLRKSLSTLLGTNNSIADIAYEYGFSSASYYCETFKKYYGMPPLIYKKNQPV</sequence>
<reference evidence="5 6" key="1">
    <citation type="journal article" date="2014" name="Genome Announc.">
        <title>Draft genome sequences of the altered schaedler flora, a defined bacterial community from gnotobiotic mice.</title>
        <authorList>
            <person name="Wannemuehler M.J."/>
            <person name="Overstreet A.M."/>
            <person name="Ward D.V."/>
            <person name="Phillips G.J."/>
        </authorList>
    </citation>
    <scope>NUCLEOTIDE SEQUENCE [LARGE SCALE GENOMIC DNA]</scope>
    <source>
        <strain evidence="5 6">ASF492</strain>
    </source>
</reference>
<dbReference type="OrthoDB" id="9778008at2"/>
<dbReference type="eggNOG" id="COG2207">
    <property type="taxonomic scope" value="Bacteria"/>
</dbReference>
<dbReference type="PROSITE" id="PS00041">
    <property type="entry name" value="HTH_ARAC_FAMILY_1"/>
    <property type="match status" value="1"/>
</dbReference>
<dbReference type="HOGENOM" id="CLU_000445_88_3_9"/>
<dbReference type="InterPro" id="IPR020449">
    <property type="entry name" value="Tscrpt_reg_AraC-type_HTH"/>
</dbReference>
<evidence type="ECO:0000259" key="4">
    <source>
        <dbReference type="PROSITE" id="PS01124"/>
    </source>
</evidence>
<dbReference type="PROSITE" id="PS01124">
    <property type="entry name" value="HTH_ARAC_FAMILY_2"/>
    <property type="match status" value="1"/>
</dbReference>
<dbReference type="Pfam" id="PF02311">
    <property type="entry name" value="AraC_binding"/>
    <property type="match status" value="1"/>
</dbReference>
<evidence type="ECO:0000256" key="2">
    <source>
        <dbReference type="ARBA" id="ARBA00023125"/>
    </source>
</evidence>
<organism evidence="5 6">
    <name type="scientific">Eubacterium plexicaudatum ASF492</name>
    <dbReference type="NCBI Taxonomy" id="1235802"/>
    <lineage>
        <taxon>Bacteria</taxon>
        <taxon>Bacillati</taxon>
        <taxon>Bacillota</taxon>
        <taxon>Clostridia</taxon>
        <taxon>Eubacteriales</taxon>
        <taxon>Eubacteriaceae</taxon>
        <taxon>Eubacterium</taxon>
    </lineage>
</organism>
<comment type="caution">
    <text evidence="5">The sequence shown here is derived from an EMBL/GenBank/DDBJ whole genome shotgun (WGS) entry which is preliminary data.</text>
</comment>
<dbReference type="PRINTS" id="PR00032">
    <property type="entry name" value="HTHARAC"/>
</dbReference>
<dbReference type="SUPFAM" id="SSF46689">
    <property type="entry name" value="Homeodomain-like"/>
    <property type="match status" value="1"/>
</dbReference>
<name>N2A6D6_9FIRM</name>
<dbReference type="Pfam" id="PF12833">
    <property type="entry name" value="HTH_18"/>
    <property type="match status" value="1"/>
</dbReference>
<dbReference type="STRING" id="1235802.C823_04055"/>
<gene>
    <name evidence="5" type="ORF">C823_04055</name>
</gene>
<dbReference type="SMART" id="SM00342">
    <property type="entry name" value="HTH_ARAC"/>
    <property type="match status" value="1"/>
</dbReference>